<evidence type="ECO:0000313" key="7">
    <source>
        <dbReference type="EMBL" id="CAK0843429.1"/>
    </source>
</evidence>
<dbReference type="InterPro" id="IPR050811">
    <property type="entry name" value="Phosphate_ABC_transporter"/>
</dbReference>
<evidence type="ECO:0000256" key="2">
    <source>
        <dbReference type="SAM" id="MobiDB-lite"/>
    </source>
</evidence>
<keyword evidence="1 4" id="KW-0732">Signal</keyword>
<dbReference type="SMART" id="SM01411">
    <property type="entry name" value="Ephrin_rec_like"/>
    <property type="match status" value="3"/>
</dbReference>
<feature type="transmembrane region" description="Helical" evidence="3">
    <location>
        <begin position="793"/>
        <end position="812"/>
    </location>
</feature>
<feature type="transmembrane region" description="Helical" evidence="3">
    <location>
        <begin position="753"/>
        <end position="772"/>
    </location>
</feature>
<dbReference type="PANTHER" id="PTHR30570">
    <property type="entry name" value="PERIPLASMIC PHOSPHATE BINDING COMPONENT OF PHOSPHATE ABC TRANSPORTER"/>
    <property type="match status" value="1"/>
</dbReference>
<dbReference type="CDD" id="cd00185">
    <property type="entry name" value="TNFRSF"/>
    <property type="match status" value="1"/>
</dbReference>
<feature type="domain" description="Tyrosine-protein kinase ephrin type A/B receptor-like" evidence="5">
    <location>
        <begin position="497"/>
        <end position="538"/>
    </location>
</feature>
<keyword evidence="3" id="KW-1133">Transmembrane helix</keyword>
<dbReference type="Gene3D" id="2.10.50.10">
    <property type="entry name" value="Tumor Necrosis Factor Receptor, subunit A, domain 2"/>
    <property type="match status" value="2"/>
</dbReference>
<feature type="transmembrane region" description="Helical" evidence="3">
    <location>
        <begin position="691"/>
        <end position="715"/>
    </location>
</feature>
<organism evidence="7 8">
    <name type="scientific">Prorocentrum cordatum</name>
    <dbReference type="NCBI Taxonomy" id="2364126"/>
    <lineage>
        <taxon>Eukaryota</taxon>
        <taxon>Sar</taxon>
        <taxon>Alveolata</taxon>
        <taxon>Dinophyceae</taxon>
        <taxon>Prorocentrales</taxon>
        <taxon>Prorocentraceae</taxon>
        <taxon>Prorocentrum</taxon>
    </lineage>
</organism>
<evidence type="ECO:0000256" key="1">
    <source>
        <dbReference type="ARBA" id="ARBA00022729"/>
    </source>
</evidence>
<dbReference type="Gene3D" id="3.40.190.10">
    <property type="entry name" value="Periplasmic binding protein-like II"/>
    <property type="match status" value="2"/>
</dbReference>
<dbReference type="SUPFAM" id="SSF52200">
    <property type="entry name" value="Toll/Interleukin receptor TIR domain"/>
    <property type="match status" value="1"/>
</dbReference>
<accession>A0ABN9TCH6</accession>
<dbReference type="InterPro" id="IPR024370">
    <property type="entry name" value="PBP_domain"/>
</dbReference>
<dbReference type="InterPro" id="IPR009030">
    <property type="entry name" value="Growth_fac_rcpt_cys_sf"/>
</dbReference>
<reference evidence="7" key="1">
    <citation type="submission" date="2023-10" db="EMBL/GenBank/DDBJ databases">
        <authorList>
            <person name="Chen Y."/>
            <person name="Shah S."/>
            <person name="Dougan E. K."/>
            <person name="Thang M."/>
            <person name="Chan C."/>
        </authorList>
    </citation>
    <scope>NUCLEOTIDE SEQUENCE [LARGE SCALE GENOMIC DNA]</scope>
</reference>
<keyword evidence="3" id="KW-0472">Membrane</keyword>
<evidence type="ECO:0000313" key="8">
    <source>
        <dbReference type="Proteomes" id="UP001189429"/>
    </source>
</evidence>
<dbReference type="PANTHER" id="PTHR30570:SF1">
    <property type="entry name" value="PHOSPHATE-BINDING PROTEIN PSTS"/>
    <property type="match status" value="1"/>
</dbReference>
<feature type="transmembrane region" description="Helical" evidence="3">
    <location>
        <begin position="895"/>
        <end position="915"/>
    </location>
</feature>
<dbReference type="SUPFAM" id="SSF57184">
    <property type="entry name" value="Growth factor receptor domain"/>
    <property type="match status" value="1"/>
</dbReference>
<evidence type="ECO:0000259" key="6">
    <source>
        <dbReference type="Pfam" id="PF12849"/>
    </source>
</evidence>
<gene>
    <name evidence="7" type="ORF">PCOR1329_LOCUS37773</name>
</gene>
<feature type="compositionally biased region" description="Basic and acidic residues" evidence="2">
    <location>
        <begin position="1358"/>
        <end position="1378"/>
    </location>
</feature>
<feature type="compositionally biased region" description="Low complexity" evidence="2">
    <location>
        <begin position="1395"/>
        <end position="1412"/>
    </location>
</feature>
<sequence length="1424" mass="153287">MVVISTLLLLLCAPRAKASALPHLRIAGSSTVKPVAEQWQNALLPNYTITLEGGGSSSGARRVCLPPGDPEHVDIGDMSREWKTSEAQLLDDGYTYECLESGNRVTQIMVAIDGLAVAIKRDSAAHACIDTIGGLTLAQLRWIFSDWSDAELEEDGVSIASCVPNMDDDAVKEWSDLDVRCEETPINPYGAGDQSGTHDFFGETVLGDFGGTEYFPVCDADDLHYLEGLDEDAADLYIQSQRTSNCVMPSEDDHLLLQWLLADTGGIAYFGYAYFAQFTDTVAAIAIAKDTELGVAETLLAKITPDSESIVDGSYSAFKRDLYMNVYNNAWNVSGDFLLFGFSPDGQDLVEETGYVTVNRDQHADMSVRIGVGVMTGGNLEADYVPVPPDSCAVGSGLISWEFTNEFGNDKIGYACESCTAGTVKNNDESSPCDPCPPGFFTNETGQTTCEPCPHGTAATEHGSNSCSMCSLNEHQPLPGQGSCLACSAGRFTELPGQSTCMSCALGTYMPPGGNYTCEACPAGMTTIYRAATAKESCKCAEGTYLAEGGGLDGPCVDCPVGMQCAFGSTFSNFFAVDGSLKAASDDDQPFPVVEEGYMTRIDDLLRVFKCKDKSHCPGGAPATCARGRDSGEVACARCEDYTYEEGEECHACEANATWLVVLACFVAVVAVCVGTISVNRNLLMQTSSTLMCVIMASQMFLGLQTFSVFTFFSLEWFEPLRGMLKIMSLISFDLKILRISCSMGSNPTSNYALRQFVAPLAVPWICGTVAVKKQFDPKTMHFREAVNTIGTVFQVFFISIVLSASAPLVFYDHPNNAGSSLVSDPAVLYFESNEHYSMLAVGILAMVMVPLPFLSFVLYGTLKYPKYAAVGADTDFFGFASFRFLFFRFKPSRYYYGLIMLVRNLFLCLVPVVIESDVAAQVIITSVLILATMVLQVELAPWKLAAANYADAACSSTLLMVLICGAMAANVDVQNSSIPAFASVLVGFFFAVGAVLVVASVFYYFKPFPTYAFFICHHREGAQAQARLLKMILTSKTGKPVLTDTDDLMQLDSLFDTVKTQVHHLVVYLTRDTLSRPWCAGEIVTALMWRRRVTAVVTDSFVPPNEVDYADMAKYLDLSSCSLNAFGITNDSVVSAYRSLMSDDVKKVHMRSDLKGMTRFEDVTNFLSDGQAANAASIETGTKASSEALPGKPRAVLISSEPGNDEALAAALILLQKIQPQLKGLVPEGVRVIDEYARDEGAILRAVEAARALLVLLSPGTLAAPEQITAIEQIMLSIEKAENAGLPPPAAVSICLPGFQVPSDEFYSEKVRRVSQGQKSATLIRSFFQQGAVHFSVGASEQTLDAQVSEVVLRVPRSGEQEGPEEREVHGAEEEHRRQGHGGSTAADGEGRAADGAPREAGPPAGPQPEAGQGGGDSAPLQI</sequence>
<evidence type="ECO:0000259" key="5">
    <source>
        <dbReference type="Pfam" id="PF07699"/>
    </source>
</evidence>
<feature type="domain" description="Tyrosine-protein kinase ephrin type A/B receptor-like" evidence="5">
    <location>
        <begin position="427"/>
        <end position="466"/>
    </location>
</feature>
<feature type="transmembrane region" description="Helical" evidence="3">
    <location>
        <begin position="921"/>
        <end position="938"/>
    </location>
</feature>
<feature type="transmembrane region" description="Helical" evidence="3">
    <location>
        <begin position="982"/>
        <end position="1006"/>
    </location>
</feature>
<feature type="transmembrane region" description="Helical" evidence="3">
    <location>
        <begin position="659"/>
        <end position="679"/>
    </location>
</feature>
<dbReference type="Pfam" id="PF07699">
    <property type="entry name" value="Ephrin_rec_like"/>
    <property type="match status" value="2"/>
</dbReference>
<dbReference type="Proteomes" id="UP001189429">
    <property type="component" value="Unassembled WGS sequence"/>
</dbReference>
<feature type="region of interest" description="Disordered" evidence="2">
    <location>
        <begin position="1356"/>
        <end position="1424"/>
    </location>
</feature>
<evidence type="ECO:0000256" key="4">
    <source>
        <dbReference type="SAM" id="SignalP"/>
    </source>
</evidence>
<dbReference type="InterPro" id="IPR035897">
    <property type="entry name" value="Toll_tir_struct_dom_sf"/>
</dbReference>
<dbReference type="InterPro" id="IPR011641">
    <property type="entry name" value="Tyr-kin_ephrin_A/B_rcpt-like"/>
</dbReference>
<dbReference type="EMBL" id="CAUYUJ010014578">
    <property type="protein sequence ID" value="CAK0843429.1"/>
    <property type="molecule type" value="Genomic_DNA"/>
</dbReference>
<feature type="chain" id="PRO_5046145618" evidence="4">
    <location>
        <begin position="19"/>
        <end position="1424"/>
    </location>
</feature>
<keyword evidence="8" id="KW-1185">Reference proteome</keyword>
<name>A0ABN9TCH6_9DINO</name>
<protein>
    <submittedName>
        <fullName evidence="7">Uncharacterized protein</fullName>
    </submittedName>
</protein>
<feature type="domain" description="PBP" evidence="6">
    <location>
        <begin position="14"/>
        <end position="329"/>
    </location>
</feature>
<keyword evidence="3" id="KW-0812">Transmembrane</keyword>
<comment type="caution">
    <text evidence="7">The sequence shown here is derived from an EMBL/GenBank/DDBJ whole genome shotgun (WGS) entry which is preliminary data.</text>
</comment>
<dbReference type="Pfam" id="PF12849">
    <property type="entry name" value="PBP_like_2"/>
    <property type="match status" value="1"/>
</dbReference>
<proteinExistence type="predicted"/>
<feature type="transmembrane region" description="Helical" evidence="3">
    <location>
        <begin position="837"/>
        <end position="860"/>
    </location>
</feature>
<dbReference type="SUPFAM" id="SSF53850">
    <property type="entry name" value="Periplasmic binding protein-like II"/>
    <property type="match status" value="1"/>
</dbReference>
<evidence type="ECO:0000256" key="3">
    <source>
        <dbReference type="SAM" id="Phobius"/>
    </source>
</evidence>
<feature type="signal peptide" evidence="4">
    <location>
        <begin position="1"/>
        <end position="18"/>
    </location>
</feature>